<dbReference type="Gramene" id="TVU18766">
    <property type="protein sequence ID" value="TVU18766"/>
    <property type="gene ID" value="EJB05_34879"/>
</dbReference>
<evidence type="ECO:0000256" key="4">
    <source>
        <dbReference type="ARBA" id="ARBA00022842"/>
    </source>
</evidence>
<keyword evidence="4 5" id="KW-0460">Magnesium</keyword>
<dbReference type="Gene3D" id="3.60.10.10">
    <property type="entry name" value="Endonuclease/exonuclease/phosphatase"/>
    <property type="match status" value="1"/>
</dbReference>
<evidence type="ECO:0000313" key="8">
    <source>
        <dbReference type="Proteomes" id="UP000324897"/>
    </source>
</evidence>
<evidence type="ECO:0000256" key="1">
    <source>
        <dbReference type="ARBA" id="ARBA00007092"/>
    </source>
</evidence>
<proteinExistence type="inferred from homology"/>
<dbReference type="InterPro" id="IPR004808">
    <property type="entry name" value="AP_endonuc_1"/>
</dbReference>
<dbReference type="AlphaFoldDB" id="A0A5J9U5A6"/>
<organism evidence="7 8">
    <name type="scientific">Eragrostis curvula</name>
    <name type="common">weeping love grass</name>
    <dbReference type="NCBI Taxonomy" id="38414"/>
    <lineage>
        <taxon>Eukaryota</taxon>
        <taxon>Viridiplantae</taxon>
        <taxon>Streptophyta</taxon>
        <taxon>Embryophyta</taxon>
        <taxon>Tracheophyta</taxon>
        <taxon>Spermatophyta</taxon>
        <taxon>Magnoliopsida</taxon>
        <taxon>Liliopsida</taxon>
        <taxon>Poales</taxon>
        <taxon>Poaceae</taxon>
        <taxon>PACMAD clade</taxon>
        <taxon>Chloridoideae</taxon>
        <taxon>Eragrostideae</taxon>
        <taxon>Eragrostidinae</taxon>
        <taxon>Eragrostis</taxon>
    </lineage>
</organism>
<name>A0A5J9U5A6_9POAL</name>
<dbReference type="InterPro" id="IPR036691">
    <property type="entry name" value="Endo/exonu/phosph_ase_sf"/>
</dbReference>
<feature type="non-terminal residue" evidence="7">
    <location>
        <position position="1"/>
    </location>
</feature>
<reference evidence="7 8" key="1">
    <citation type="journal article" date="2019" name="Sci. Rep.">
        <title>A high-quality genome of Eragrostis curvula grass provides insights into Poaceae evolution and supports new strategies to enhance forage quality.</title>
        <authorList>
            <person name="Carballo J."/>
            <person name="Santos B.A.C.M."/>
            <person name="Zappacosta D."/>
            <person name="Garbus I."/>
            <person name="Selva J.P."/>
            <person name="Gallo C.A."/>
            <person name="Diaz A."/>
            <person name="Albertini E."/>
            <person name="Caccamo M."/>
            <person name="Echenique V."/>
        </authorList>
    </citation>
    <scope>NUCLEOTIDE SEQUENCE [LARGE SCALE GENOMIC DNA]</scope>
    <source>
        <strain evidence="8">cv. Victoria</strain>
        <tissue evidence="7">Leaf</tissue>
    </source>
</reference>
<dbReference type="PANTHER" id="PTHR22748">
    <property type="entry name" value="AP ENDONUCLEASE"/>
    <property type="match status" value="1"/>
</dbReference>
<keyword evidence="5" id="KW-0464">Manganese</keyword>
<keyword evidence="8" id="KW-1185">Reference proteome</keyword>
<dbReference type="Proteomes" id="UP000324897">
    <property type="component" value="Chromosome 7"/>
</dbReference>
<evidence type="ECO:0000256" key="5">
    <source>
        <dbReference type="PIRSR" id="PIRSR604808-2"/>
    </source>
</evidence>
<dbReference type="SUPFAM" id="SSF56219">
    <property type="entry name" value="DNase I-like"/>
    <property type="match status" value="1"/>
</dbReference>
<dbReference type="GO" id="GO:0008311">
    <property type="term" value="F:double-stranded DNA 3'-5' DNA exonuclease activity"/>
    <property type="evidence" value="ECO:0007669"/>
    <property type="project" value="TreeGrafter"/>
</dbReference>
<dbReference type="GO" id="GO:0046872">
    <property type="term" value="F:metal ion binding"/>
    <property type="evidence" value="ECO:0007669"/>
    <property type="project" value="UniProtKB-KW"/>
</dbReference>
<dbReference type="EMBL" id="RWGY01000029">
    <property type="protein sequence ID" value="TVU18766.1"/>
    <property type="molecule type" value="Genomic_DNA"/>
</dbReference>
<dbReference type="PANTHER" id="PTHR22748:SF4">
    <property type="entry name" value="DNA-(APURINIC OR APYRIMIDINIC SITE) ENDONUCLEASE 2"/>
    <property type="match status" value="1"/>
</dbReference>
<feature type="binding site" evidence="5">
    <location>
        <position position="43"/>
    </location>
    <ligand>
        <name>Mg(2+)</name>
        <dbReference type="ChEBI" id="CHEBI:18420"/>
        <label>1</label>
    </ligand>
</feature>
<dbReference type="Pfam" id="PF03372">
    <property type="entry name" value="Exo_endo_phos"/>
    <property type="match status" value="1"/>
</dbReference>
<evidence type="ECO:0000259" key="6">
    <source>
        <dbReference type="Pfam" id="PF03372"/>
    </source>
</evidence>
<dbReference type="OrthoDB" id="689641at2759"/>
<dbReference type="GO" id="GO:0003906">
    <property type="term" value="F:DNA-(apurinic or apyrimidinic site) endonuclease activity"/>
    <property type="evidence" value="ECO:0007669"/>
    <property type="project" value="TreeGrafter"/>
</dbReference>
<accession>A0A5J9U5A6</accession>
<dbReference type="GO" id="GO:0005634">
    <property type="term" value="C:nucleus"/>
    <property type="evidence" value="ECO:0007669"/>
    <property type="project" value="TreeGrafter"/>
</dbReference>
<protein>
    <recommendedName>
        <fullName evidence="6">Endonuclease/exonuclease/phosphatase domain-containing protein</fullName>
    </recommendedName>
</protein>
<feature type="binding site" evidence="5">
    <location>
        <position position="14"/>
    </location>
    <ligand>
        <name>Mg(2+)</name>
        <dbReference type="ChEBI" id="CHEBI:18420"/>
        <label>1</label>
    </ligand>
</feature>
<dbReference type="InterPro" id="IPR005135">
    <property type="entry name" value="Endo/exonuclease/phosphatase"/>
</dbReference>
<evidence type="ECO:0000256" key="2">
    <source>
        <dbReference type="ARBA" id="ARBA00022723"/>
    </source>
</evidence>
<dbReference type="GO" id="GO:0006284">
    <property type="term" value="P:base-excision repair"/>
    <property type="evidence" value="ECO:0007669"/>
    <property type="project" value="TreeGrafter"/>
</dbReference>
<keyword evidence="3" id="KW-0378">Hydrolase</keyword>
<keyword evidence="2 5" id="KW-0479">Metal-binding</keyword>
<comment type="cofactor">
    <cofactor evidence="5">
        <name>Mg(2+)</name>
        <dbReference type="ChEBI" id="CHEBI:18420"/>
    </cofactor>
    <cofactor evidence="5">
        <name>Mn(2+)</name>
        <dbReference type="ChEBI" id="CHEBI:29035"/>
    </cofactor>
    <text evidence="5">Probably binds two magnesium or manganese ions per subunit.</text>
</comment>
<feature type="domain" description="Endonuclease/exonuclease/phosphatase" evidence="6">
    <location>
        <begin position="11"/>
        <end position="211"/>
    </location>
</feature>
<evidence type="ECO:0000256" key="3">
    <source>
        <dbReference type="ARBA" id="ARBA00022801"/>
    </source>
</evidence>
<dbReference type="GO" id="GO:0008081">
    <property type="term" value="F:phosphoric diester hydrolase activity"/>
    <property type="evidence" value="ECO:0007669"/>
    <property type="project" value="TreeGrafter"/>
</dbReference>
<comment type="similarity">
    <text evidence="1">Belongs to the DNA repair enzymes AP/ExoA family.</text>
</comment>
<sequence>MSNNVKLIRVVSWNVRGLGESDKCTNVRDALSSLTPSILCIQETKLATLDRFKACTFLPAGFTSIERIDADGSRGGILTAWNPAAFTITAATRSTYALTVTLASTHTDLEFTLTNVYAPADHRHTTAFLDELHALSLSFQGPWTIVGDFNLVCGAEDKSNAYLNHSLCSAFNSAIDAMALLELPLLDRLFTWSNKCANPILARLDRAFFNN</sequence>
<comment type="caution">
    <text evidence="7">The sequence shown here is derived from an EMBL/GenBank/DDBJ whole genome shotgun (WGS) entry which is preliminary data.</text>
</comment>
<evidence type="ECO:0000313" key="7">
    <source>
        <dbReference type="EMBL" id="TVU18766.1"/>
    </source>
</evidence>
<gene>
    <name evidence="7" type="ORF">EJB05_34879</name>
</gene>